<dbReference type="Pfam" id="PF03291">
    <property type="entry name" value="mRNA_G-N7_MeTrfase"/>
    <property type="match status" value="1"/>
</dbReference>
<feature type="binding site" evidence="12">
    <location>
        <position position="179"/>
    </location>
    <ligand>
        <name>S-adenosyl-L-methionine</name>
        <dbReference type="ChEBI" id="CHEBI:59789"/>
    </ligand>
</feature>
<dbReference type="Gene3D" id="3.40.50.150">
    <property type="entry name" value="Vaccinia Virus protein VP39"/>
    <property type="match status" value="1"/>
</dbReference>
<sequence length="417" mass="47059">MADSGELAAVSALAQEQEVIGVKMKRDGGETTISEQREKKRKCSEDDADGYRAHKTARGDEHGTVVAQHYNMQKEIGLEARSQSRIFYLRNFNNWIKSVLINEFLDQVRRGRVGQNQPLRVLDLGCGKGGDLLKWRKGGIAHLVCADMARTAVDQCQQRYMDMKNRGGRLFTAEFICADCSKSDLRGKFQKPDEAFDLCSCQFAFHYAMESRAQVEMMLHNACAHLRRGGFFFGTTSDARELMRRHQMANVCAREENDGRAAKHENEGTTPNKGFGNEVYHVRFHDTGTSPPPIFGAKYDFHLEGVVDCPEFLVHFPLLECMAQKLGMKLVMKKTFSELFHEFVKKDNGRHLLSVMQALETYPASNGSQLVSADEMEYKHVADFLQNSSNPNDSVGTMSKSEWEAAGMYLAFAFTKQ</sequence>
<evidence type="ECO:0000256" key="1">
    <source>
        <dbReference type="ARBA" id="ARBA00004123"/>
    </source>
</evidence>
<name>A0A8C4QPQ1_EPTBU</name>
<feature type="site" description="mRNA cap binding" evidence="13">
    <location>
        <position position="159"/>
    </location>
</feature>
<feature type="binding site" evidence="12">
    <location>
        <position position="147"/>
    </location>
    <ligand>
        <name>S-adenosyl-L-methionine</name>
        <dbReference type="ChEBI" id="CHEBI:59789"/>
    </ligand>
</feature>
<organism evidence="16 17">
    <name type="scientific">Eptatretus burgeri</name>
    <name type="common">Inshore hagfish</name>
    <dbReference type="NCBI Taxonomy" id="7764"/>
    <lineage>
        <taxon>Eukaryota</taxon>
        <taxon>Metazoa</taxon>
        <taxon>Chordata</taxon>
        <taxon>Craniata</taxon>
        <taxon>Vertebrata</taxon>
        <taxon>Cyclostomata</taxon>
        <taxon>Myxini</taxon>
        <taxon>Myxiniformes</taxon>
        <taxon>Myxinidae</taxon>
        <taxon>Eptatretinae</taxon>
        <taxon>Eptatretus</taxon>
    </lineage>
</organism>
<feature type="binding site" evidence="12">
    <location>
        <position position="97"/>
    </location>
    <ligand>
        <name>S-adenosyl-L-methionine</name>
        <dbReference type="ChEBI" id="CHEBI:59789"/>
    </ligand>
</feature>
<evidence type="ECO:0000256" key="2">
    <source>
        <dbReference type="ARBA" id="ARBA00022603"/>
    </source>
</evidence>
<feature type="site" description="mRNA cap binding" evidence="13">
    <location>
        <position position="128"/>
    </location>
</feature>
<evidence type="ECO:0000259" key="15">
    <source>
        <dbReference type="PROSITE" id="PS51562"/>
    </source>
</evidence>
<dbReference type="PANTHER" id="PTHR12189:SF2">
    <property type="entry name" value="MRNA CAP GUANINE-N7 METHYLTRANSFERASE"/>
    <property type="match status" value="1"/>
</dbReference>
<dbReference type="InterPro" id="IPR016899">
    <property type="entry name" value="mRNA_G-N7_MeTrfase_euk"/>
</dbReference>
<dbReference type="PIRSF" id="PIRSF028762">
    <property type="entry name" value="ABD1"/>
    <property type="match status" value="1"/>
</dbReference>
<evidence type="ECO:0000256" key="13">
    <source>
        <dbReference type="PIRSR" id="PIRSR028762-2"/>
    </source>
</evidence>
<evidence type="ECO:0000256" key="5">
    <source>
        <dbReference type="ARBA" id="ARBA00022691"/>
    </source>
</evidence>
<evidence type="ECO:0000313" key="16">
    <source>
        <dbReference type="Ensembl" id="ENSEBUP00000018583.1"/>
    </source>
</evidence>
<dbReference type="Proteomes" id="UP000694388">
    <property type="component" value="Unplaced"/>
</dbReference>
<feature type="region of interest" description="Disordered" evidence="14">
    <location>
        <begin position="24"/>
        <end position="53"/>
    </location>
</feature>
<dbReference type="SMR" id="A0A8C4QPQ1"/>
<evidence type="ECO:0000256" key="14">
    <source>
        <dbReference type="SAM" id="MobiDB-lite"/>
    </source>
</evidence>
<dbReference type="InterPro" id="IPR004971">
    <property type="entry name" value="mRNA_G-N7_MeTrfase_dom"/>
</dbReference>
<comment type="function">
    <text evidence="10">Catalytic subunit of the mRNA-capping methyltransferase RNMT:RAMAC complex that methylates the N7 position of the added guanosine to the 5'-cap structure of mRNAs. Binds RNA containing 5'-terminal GpppC.</text>
</comment>
<keyword evidence="17" id="KW-1185">Reference proteome</keyword>
<feature type="site" description="mRNA cap binding" evidence="13">
    <location>
        <position position="134"/>
    </location>
</feature>
<feature type="binding site" evidence="12">
    <location>
        <position position="125"/>
    </location>
    <ligand>
        <name>S-adenosyl-L-methionine</name>
        <dbReference type="ChEBI" id="CHEBI:59789"/>
    </ligand>
</feature>
<feature type="site" description="mRNA cap binding" evidence="13">
    <location>
        <position position="409"/>
    </location>
</feature>
<dbReference type="InterPro" id="IPR029063">
    <property type="entry name" value="SAM-dependent_MTases_sf"/>
</dbReference>
<dbReference type="GO" id="GO:0005634">
    <property type="term" value="C:nucleus"/>
    <property type="evidence" value="ECO:0007669"/>
    <property type="project" value="UniProtKB-SubCell"/>
</dbReference>
<feature type="site" description="mRNA cap binding" evidence="13">
    <location>
        <position position="311"/>
    </location>
</feature>
<feature type="binding site" evidence="13">
    <location>
        <begin position="93"/>
        <end position="94"/>
    </location>
    <ligand>
        <name>mRNA</name>
        <dbReference type="ChEBI" id="CHEBI:33699"/>
    </ligand>
</feature>
<evidence type="ECO:0000256" key="11">
    <source>
        <dbReference type="PIRNR" id="PIRNR028762"/>
    </source>
</evidence>
<dbReference type="PROSITE" id="PS51562">
    <property type="entry name" value="RNA_CAP0_MT"/>
    <property type="match status" value="1"/>
</dbReference>
<evidence type="ECO:0000256" key="7">
    <source>
        <dbReference type="ARBA" id="ARBA00023042"/>
    </source>
</evidence>
<dbReference type="OMA" id="LITGDCF"/>
<feature type="domain" description="MRNA cap 0 methyltransferase" evidence="15">
    <location>
        <begin position="84"/>
        <end position="417"/>
    </location>
</feature>
<accession>A0A8C4QPQ1</accession>
<feature type="binding site" evidence="12">
    <location>
        <position position="202"/>
    </location>
    <ligand>
        <name>S-adenosyl-L-methionine</name>
        <dbReference type="ChEBI" id="CHEBI:59789"/>
    </ligand>
</feature>
<comment type="subcellular location">
    <subcellularLocation>
        <location evidence="1 11">Nucleus</location>
    </subcellularLocation>
</comment>
<evidence type="ECO:0000256" key="4">
    <source>
        <dbReference type="ARBA" id="ARBA00022679"/>
    </source>
</evidence>
<evidence type="ECO:0000256" key="12">
    <source>
        <dbReference type="PIRSR" id="PIRSR028762-1"/>
    </source>
</evidence>
<keyword evidence="6 11" id="KW-0694">RNA-binding</keyword>
<reference evidence="16" key="1">
    <citation type="submission" date="2025-08" db="UniProtKB">
        <authorList>
            <consortium name="Ensembl"/>
        </authorList>
    </citation>
    <scope>IDENTIFICATION</scope>
</reference>
<dbReference type="AlphaFoldDB" id="A0A8C4QPQ1"/>
<keyword evidence="8 11" id="KW-0539">Nucleus</keyword>
<evidence type="ECO:0000256" key="6">
    <source>
        <dbReference type="ARBA" id="ARBA00022884"/>
    </source>
</evidence>
<keyword evidence="5 11" id="KW-0949">S-adenosyl-L-methionine</keyword>
<dbReference type="EC" id="2.1.1.56" evidence="11"/>
<evidence type="ECO:0000256" key="10">
    <source>
        <dbReference type="ARBA" id="ARBA00045434"/>
    </source>
</evidence>
<evidence type="ECO:0000256" key="8">
    <source>
        <dbReference type="ARBA" id="ARBA00023242"/>
    </source>
</evidence>
<evidence type="ECO:0000256" key="3">
    <source>
        <dbReference type="ARBA" id="ARBA00022664"/>
    </source>
</evidence>
<keyword evidence="2 11" id="KW-0489">Methyltransferase</keyword>
<keyword evidence="3 11" id="KW-0507">mRNA processing</keyword>
<dbReference type="CDD" id="cd02440">
    <property type="entry name" value="AdoMet_MTases"/>
    <property type="match status" value="1"/>
</dbReference>
<dbReference type="PANTHER" id="PTHR12189">
    <property type="entry name" value="MRNA GUANINE-7- METHYLTRANSFERASE"/>
    <property type="match status" value="1"/>
</dbReference>
<feature type="binding site" evidence="12">
    <location>
        <position position="207"/>
    </location>
    <ligand>
        <name>S-adenosyl-L-methionine</name>
        <dbReference type="ChEBI" id="CHEBI:59789"/>
    </ligand>
</feature>
<keyword evidence="4 11" id="KW-0808">Transferase</keyword>
<dbReference type="GeneTree" id="ENSGT00390000002368"/>
<comment type="catalytic activity">
    <reaction evidence="9">
        <text>a 5'-end (5'-triphosphoguanosine)-ribonucleoside in mRNA + S-adenosyl-L-methionine = a 5'-end (N(7)-methyl 5'-triphosphoguanosine)-ribonucleoside in mRNA + S-adenosyl-L-homocysteine</text>
        <dbReference type="Rhea" id="RHEA:67008"/>
        <dbReference type="Rhea" id="RHEA-COMP:17166"/>
        <dbReference type="Rhea" id="RHEA-COMP:17167"/>
        <dbReference type="ChEBI" id="CHEBI:57856"/>
        <dbReference type="ChEBI" id="CHEBI:59789"/>
        <dbReference type="ChEBI" id="CHEBI:156461"/>
        <dbReference type="ChEBI" id="CHEBI:167617"/>
        <dbReference type="EC" id="2.1.1.56"/>
    </reaction>
</comment>
<dbReference type="Ensembl" id="ENSEBUT00000019159.1">
    <property type="protein sequence ID" value="ENSEBUP00000018583.1"/>
    <property type="gene ID" value="ENSEBUG00000011600.1"/>
</dbReference>
<dbReference type="GO" id="GO:0003723">
    <property type="term" value="F:RNA binding"/>
    <property type="evidence" value="ECO:0007669"/>
    <property type="project" value="UniProtKB-KW"/>
</dbReference>
<comment type="similarity">
    <text evidence="11">Belongs to the class I-like SAM-binding methyltransferase superfamily. mRNA cap 0 methyltransferase family.</text>
</comment>
<dbReference type="GO" id="GO:0004482">
    <property type="term" value="F:mRNA 5'-cap (guanine-N7-)-methyltransferase activity"/>
    <property type="evidence" value="ECO:0007669"/>
    <property type="project" value="UniProtKB-EC"/>
</dbReference>
<reference evidence="16" key="2">
    <citation type="submission" date="2025-09" db="UniProtKB">
        <authorList>
            <consortium name="Ensembl"/>
        </authorList>
    </citation>
    <scope>IDENTIFICATION</scope>
</reference>
<dbReference type="InterPro" id="IPR039753">
    <property type="entry name" value="RG7MT1"/>
</dbReference>
<dbReference type="SUPFAM" id="SSF53335">
    <property type="entry name" value="S-adenosyl-L-methionine-dependent methyltransferases"/>
    <property type="match status" value="1"/>
</dbReference>
<proteinExistence type="inferred from homology"/>
<evidence type="ECO:0000313" key="17">
    <source>
        <dbReference type="Proteomes" id="UP000694388"/>
    </source>
</evidence>
<feature type="site" description="mRNA cap binding" evidence="13">
    <location>
        <position position="206"/>
    </location>
</feature>
<evidence type="ECO:0000256" key="9">
    <source>
        <dbReference type="ARBA" id="ARBA00044712"/>
    </source>
</evidence>
<protein>
    <recommendedName>
        <fullName evidence="11">mRNA cap guanine-N(7) methyltransferase</fullName>
        <ecNumber evidence="11">2.1.1.56</ecNumber>
    </recommendedName>
    <alternativeName>
        <fullName evidence="11">mRNA (guanine-N(7))-methyltransferase</fullName>
    </alternativeName>
    <alternativeName>
        <fullName evidence="11">mRNA cap methyltransferase</fullName>
    </alternativeName>
</protein>
<keyword evidence="7 11" id="KW-0506">mRNA capping</keyword>